<keyword evidence="3" id="KW-1185">Reference proteome</keyword>
<gene>
    <name evidence="2" type="ORF">DEM25_016225</name>
</gene>
<reference evidence="2 3" key="1">
    <citation type="journal article" date="2018" name="Int. J. Syst. Bacteriol.">
        <title>Oceaniradius stylonemae gen. nov., sp. nov., isolated from a red alga, Stylonema cornu-cervi.</title>
        <authorList>
            <person name="Jeong S."/>
        </authorList>
    </citation>
    <scope>NUCLEOTIDE SEQUENCE [LARGE SCALE GENOMIC DNA]</scope>
    <source>
        <strain evidence="2 3">StC1</strain>
    </source>
</reference>
<dbReference type="RefSeq" id="WP_109768829.1">
    <property type="nucleotide sequence ID" value="NZ_QFWV02000008.1"/>
</dbReference>
<evidence type="ECO:0000313" key="2">
    <source>
        <dbReference type="EMBL" id="RKF06082.1"/>
    </source>
</evidence>
<dbReference type="Proteomes" id="UP000246132">
    <property type="component" value="Unassembled WGS sequence"/>
</dbReference>
<protein>
    <submittedName>
        <fullName evidence="2">DUF465 domain-containing protein</fullName>
    </submittedName>
</protein>
<organism evidence="2 3">
    <name type="scientific">Oceaniradius stylonematis</name>
    <dbReference type="NCBI Taxonomy" id="2184161"/>
    <lineage>
        <taxon>Bacteria</taxon>
        <taxon>Pseudomonadati</taxon>
        <taxon>Pseudomonadota</taxon>
        <taxon>Alphaproteobacteria</taxon>
        <taxon>Hyphomicrobiales</taxon>
        <taxon>Ahrensiaceae</taxon>
        <taxon>Oceaniradius</taxon>
    </lineage>
</organism>
<dbReference type="Pfam" id="PF04325">
    <property type="entry name" value="DUF465"/>
    <property type="match status" value="1"/>
</dbReference>
<sequence length="58" mass="6790">MSLDGHLDALRRKHGALENEINDMLTRPAPDESQLTRLKREKLRLKDEIEKITAQTRH</sequence>
<proteinExistence type="predicted"/>
<dbReference type="AlphaFoldDB" id="A0A3A8A732"/>
<feature type="coiled-coil region" evidence="1">
    <location>
        <begin position="7"/>
        <end position="55"/>
    </location>
</feature>
<name>A0A3A8A732_9HYPH</name>
<keyword evidence="1" id="KW-0175">Coiled coil</keyword>
<dbReference type="InterPro" id="IPR038444">
    <property type="entry name" value="DUF465_sf"/>
</dbReference>
<dbReference type="Gene3D" id="6.10.280.50">
    <property type="match status" value="1"/>
</dbReference>
<dbReference type="OrthoDB" id="7362854at2"/>
<dbReference type="EMBL" id="QFWV02000008">
    <property type="protein sequence ID" value="RKF06082.1"/>
    <property type="molecule type" value="Genomic_DNA"/>
</dbReference>
<evidence type="ECO:0000256" key="1">
    <source>
        <dbReference type="SAM" id="Coils"/>
    </source>
</evidence>
<accession>A0A3A8A732</accession>
<dbReference type="InterPro" id="IPR007420">
    <property type="entry name" value="DUF465"/>
</dbReference>
<comment type="caution">
    <text evidence="2">The sequence shown here is derived from an EMBL/GenBank/DDBJ whole genome shotgun (WGS) entry which is preliminary data.</text>
</comment>
<evidence type="ECO:0000313" key="3">
    <source>
        <dbReference type="Proteomes" id="UP000246132"/>
    </source>
</evidence>